<accession>X1HFR1</accession>
<evidence type="ECO:0000313" key="1">
    <source>
        <dbReference type="EMBL" id="GAH52664.1"/>
    </source>
</evidence>
<comment type="caution">
    <text evidence="1">The sequence shown here is derived from an EMBL/GenBank/DDBJ whole genome shotgun (WGS) entry which is preliminary data.</text>
</comment>
<protein>
    <submittedName>
        <fullName evidence="1">Uncharacterized protein</fullName>
    </submittedName>
</protein>
<reference evidence="1" key="1">
    <citation type="journal article" date="2014" name="Front. Microbiol.">
        <title>High frequency of phylogenetically diverse reductive dehalogenase-homologous genes in deep subseafloor sedimentary metagenomes.</title>
        <authorList>
            <person name="Kawai M."/>
            <person name="Futagami T."/>
            <person name="Toyoda A."/>
            <person name="Takaki Y."/>
            <person name="Nishi S."/>
            <person name="Hori S."/>
            <person name="Arai W."/>
            <person name="Tsubouchi T."/>
            <person name="Morono Y."/>
            <person name="Uchiyama I."/>
            <person name="Ito T."/>
            <person name="Fujiyama A."/>
            <person name="Inagaki F."/>
            <person name="Takami H."/>
        </authorList>
    </citation>
    <scope>NUCLEOTIDE SEQUENCE</scope>
    <source>
        <strain evidence="1">Expedition CK06-06</strain>
    </source>
</reference>
<dbReference type="EMBL" id="BARU01024730">
    <property type="protein sequence ID" value="GAH52664.1"/>
    <property type="molecule type" value="Genomic_DNA"/>
</dbReference>
<gene>
    <name evidence="1" type="ORF">S03H2_39947</name>
</gene>
<proteinExistence type="predicted"/>
<sequence length="51" mass="6048">MKIVKTSVSIIQNICFATLKEFEDYIIVTYPLDCEISIKDKFIHIRKKKEN</sequence>
<dbReference type="AlphaFoldDB" id="X1HFR1"/>
<organism evidence="1">
    <name type="scientific">marine sediment metagenome</name>
    <dbReference type="NCBI Taxonomy" id="412755"/>
    <lineage>
        <taxon>unclassified sequences</taxon>
        <taxon>metagenomes</taxon>
        <taxon>ecological metagenomes</taxon>
    </lineage>
</organism>
<name>X1HFR1_9ZZZZ</name>